<accession>A0A2C9W4B9</accession>
<evidence type="ECO:0000313" key="1">
    <source>
        <dbReference type="EMBL" id="OAY53958.1"/>
    </source>
</evidence>
<gene>
    <name evidence="1" type="ORF">MANES_03G037200</name>
</gene>
<protein>
    <submittedName>
        <fullName evidence="1">Uncharacterized protein</fullName>
    </submittedName>
</protein>
<proteinExistence type="predicted"/>
<sequence length="38" mass="4790">MYFSQYFAKMKRMHFSRFCLLTTRRKKEKGKKEDRGRV</sequence>
<organism evidence="1">
    <name type="scientific">Manihot esculenta</name>
    <name type="common">Cassava</name>
    <name type="synonym">Jatropha manihot</name>
    <dbReference type="NCBI Taxonomy" id="3983"/>
    <lineage>
        <taxon>Eukaryota</taxon>
        <taxon>Viridiplantae</taxon>
        <taxon>Streptophyta</taxon>
        <taxon>Embryophyta</taxon>
        <taxon>Tracheophyta</taxon>
        <taxon>Spermatophyta</taxon>
        <taxon>Magnoliopsida</taxon>
        <taxon>eudicotyledons</taxon>
        <taxon>Gunneridae</taxon>
        <taxon>Pentapetalae</taxon>
        <taxon>rosids</taxon>
        <taxon>fabids</taxon>
        <taxon>Malpighiales</taxon>
        <taxon>Euphorbiaceae</taxon>
        <taxon>Crotonoideae</taxon>
        <taxon>Manihoteae</taxon>
        <taxon>Manihot</taxon>
    </lineage>
</organism>
<reference evidence="1" key="1">
    <citation type="submission" date="2016-02" db="EMBL/GenBank/DDBJ databases">
        <title>WGS assembly of Manihot esculenta.</title>
        <authorList>
            <person name="Bredeson J.V."/>
            <person name="Prochnik S.E."/>
            <person name="Lyons J.B."/>
            <person name="Schmutz J."/>
            <person name="Grimwood J."/>
            <person name="Vrebalov J."/>
            <person name="Bart R.S."/>
            <person name="Amuge T."/>
            <person name="Ferguson M.E."/>
            <person name="Green R."/>
            <person name="Putnam N."/>
            <person name="Stites J."/>
            <person name="Rounsley S."/>
            <person name="Rokhsar D.S."/>
        </authorList>
    </citation>
    <scope>NUCLEOTIDE SEQUENCE [LARGE SCALE GENOMIC DNA]</scope>
    <source>
        <tissue evidence="1">Leaf</tissue>
    </source>
</reference>
<name>A0A2C9W4B9_MANES</name>
<dbReference type="EMBL" id="CM004389">
    <property type="protein sequence ID" value="OAY53958.1"/>
    <property type="molecule type" value="Genomic_DNA"/>
</dbReference>
<dbReference type="AlphaFoldDB" id="A0A2C9W4B9"/>